<dbReference type="PROSITE" id="PS00149">
    <property type="entry name" value="SULFATASE_2"/>
    <property type="match status" value="1"/>
</dbReference>
<dbReference type="Gene3D" id="3.40.720.10">
    <property type="entry name" value="Alkaline Phosphatase, subunit A"/>
    <property type="match status" value="1"/>
</dbReference>
<protein>
    <submittedName>
        <fullName evidence="6">Choline-sulfatase</fullName>
        <ecNumber evidence="6">3.1.6.6</ecNumber>
    </submittedName>
</protein>
<evidence type="ECO:0000313" key="6">
    <source>
        <dbReference type="EMBL" id="QDT23961.1"/>
    </source>
</evidence>
<evidence type="ECO:0000259" key="5">
    <source>
        <dbReference type="Pfam" id="PF00884"/>
    </source>
</evidence>
<proteinExistence type="inferred from homology"/>
<dbReference type="Proteomes" id="UP000320421">
    <property type="component" value="Chromosome"/>
</dbReference>
<dbReference type="SUPFAM" id="SSF53649">
    <property type="entry name" value="Alkaline phosphatase-like"/>
    <property type="match status" value="1"/>
</dbReference>
<keyword evidence="4" id="KW-0106">Calcium</keyword>
<organism evidence="6 7">
    <name type="scientific">Gimesia chilikensis</name>
    <dbReference type="NCBI Taxonomy" id="2605989"/>
    <lineage>
        <taxon>Bacteria</taxon>
        <taxon>Pseudomonadati</taxon>
        <taxon>Planctomycetota</taxon>
        <taxon>Planctomycetia</taxon>
        <taxon>Planctomycetales</taxon>
        <taxon>Planctomycetaceae</taxon>
        <taxon>Gimesia</taxon>
    </lineage>
</organism>
<gene>
    <name evidence="6" type="primary">betC_10</name>
    <name evidence="6" type="ORF">HG66A1_57870</name>
</gene>
<feature type="domain" description="Sulfatase N-terminal" evidence="5">
    <location>
        <begin position="42"/>
        <end position="366"/>
    </location>
</feature>
<evidence type="ECO:0000256" key="4">
    <source>
        <dbReference type="ARBA" id="ARBA00022837"/>
    </source>
</evidence>
<dbReference type="Gene3D" id="3.30.1120.10">
    <property type="match status" value="1"/>
</dbReference>
<keyword evidence="2" id="KW-0479">Metal-binding</keyword>
<dbReference type="PANTHER" id="PTHR42693:SF53">
    <property type="entry name" value="ENDO-4-O-SULFATASE"/>
    <property type="match status" value="1"/>
</dbReference>
<dbReference type="InterPro" id="IPR024607">
    <property type="entry name" value="Sulfatase_CS"/>
</dbReference>
<evidence type="ECO:0000256" key="2">
    <source>
        <dbReference type="ARBA" id="ARBA00022723"/>
    </source>
</evidence>
<dbReference type="AlphaFoldDB" id="A0A517PX52"/>
<accession>A0A517PX52</accession>
<dbReference type="GO" id="GO:0047753">
    <property type="term" value="F:choline-sulfatase activity"/>
    <property type="evidence" value="ECO:0007669"/>
    <property type="project" value="UniProtKB-EC"/>
</dbReference>
<dbReference type="EC" id="3.1.6.6" evidence="6"/>
<dbReference type="Pfam" id="PF00884">
    <property type="entry name" value="Sulfatase"/>
    <property type="match status" value="1"/>
</dbReference>
<name>A0A517PX52_9PLAN</name>
<keyword evidence="3 6" id="KW-0378">Hydrolase</keyword>
<sequence length="481" mass="54473">MNLIGTDRGINMKTISWASCLWLFLFLLLAIDSTCCNAASRPNLISIVTDDQGRWAMGLYGNKQIHTPYMDQIGKQGAVFTNAFVATPVCSPSRATFLSGRYPTELRITDYISPDEAREGAGLHAPIWPAVLQKAGYRTALIGKWHLGEQADFHPRKKGYDHFMGFLSGGTRPMDPILEIEGVTEKQTGPLPDLLVDNAIQFVRESKDRPFALCLHFRAPHTPYGPVPAEDSSHYEGIEIEMPIAEGLIPEQIKQKNKEYYASISSVDRNIGRLLKELDQLQLTENTLVIFTSDHGYNNGRHGISTKGNGHWLAGGITGPKRPNMWDTSIRVPLVMRWPRVIQPGTRFDEMVSNVDMFKFVLGALDLPLPENASLHGIDYSPLLFGKSIPERTAIYGQYDLHNNGLAYMRMIRTEKWKFVKHYRARYMDELYDLEADPDETRNLIRRRMPPGSKDKAAELEQQLIEWQKSIQDPILKPAYQ</sequence>
<dbReference type="InterPro" id="IPR000917">
    <property type="entry name" value="Sulfatase_N"/>
</dbReference>
<evidence type="ECO:0000256" key="3">
    <source>
        <dbReference type="ARBA" id="ARBA00022801"/>
    </source>
</evidence>
<reference evidence="6 7" key="1">
    <citation type="submission" date="2019-02" db="EMBL/GenBank/DDBJ databases">
        <title>Deep-cultivation of Planctomycetes and their phenomic and genomic characterization uncovers novel biology.</title>
        <authorList>
            <person name="Wiegand S."/>
            <person name="Jogler M."/>
            <person name="Boedeker C."/>
            <person name="Pinto D."/>
            <person name="Vollmers J."/>
            <person name="Rivas-Marin E."/>
            <person name="Kohn T."/>
            <person name="Peeters S.H."/>
            <person name="Heuer A."/>
            <person name="Rast P."/>
            <person name="Oberbeckmann S."/>
            <person name="Bunk B."/>
            <person name="Jeske O."/>
            <person name="Meyerdierks A."/>
            <person name="Storesund J.E."/>
            <person name="Kallscheuer N."/>
            <person name="Luecker S."/>
            <person name="Lage O.M."/>
            <person name="Pohl T."/>
            <person name="Merkel B.J."/>
            <person name="Hornburger P."/>
            <person name="Mueller R.-W."/>
            <person name="Bruemmer F."/>
            <person name="Labrenz M."/>
            <person name="Spormann A.M."/>
            <person name="Op den Camp H."/>
            <person name="Overmann J."/>
            <person name="Amann R."/>
            <person name="Jetten M.S.M."/>
            <person name="Mascher T."/>
            <person name="Medema M.H."/>
            <person name="Devos D.P."/>
            <person name="Kaster A.-K."/>
            <person name="Ovreas L."/>
            <person name="Rohde M."/>
            <person name="Galperin M.Y."/>
            <person name="Jogler C."/>
        </authorList>
    </citation>
    <scope>NUCLEOTIDE SEQUENCE [LARGE SCALE GENOMIC DNA]</scope>
    <source>
        <strain evidence="6 7">HG66A1</strain>
    </source>
</reference>
<dbReference type="InterPro" id="IPR050738">
    <property type="entry name" value="Sulfatase"/>
</dbReference>
<dbReference type="InterPro" id="IPR017850">
    <property type="entry name" value="Alkaline_phosphatase_core_sf"/>
</dbReference>
<dbReference type="GO" id="GO:0046872">
    <property type="term" value="F:metal ion binding"/>
    <property type="evidence" value="ECO:0007669"/>
    <property type="project" value="UniProtKB-KW"/>
</dbReference>
<dbReference type="GO" id="GO:0004065">
    <property type="term" value="F:arylsulfatase activity"/>
    <property type="evidence" value="ECO:0007669"/>
    <property type="project" value="TreeGrafter"/>
</dbReference>
<dbReference type="EMBL" id="CP036266">
    <property type="protein sequence ID" value="QDT23961.1"/>
    <property type="molecule type" value="Genomic_DNA"/>
</dbReference>
<dbReference type="PANTHER" id="PTHR42693">
    <property type="entry name" value="ARYLSULFATASE FAMILY MEMBER"/>
    <property type="match status" value="1"/>
</dbReference>
<evidence type="ECO:0000256" key="1">
    <source>
        <dbReference type="ARBA" id="ARBA00008779"/>
    </source>
</evidence>
<keyword evidence="7" id="KW-1185">Reference proteome</keyword>
<comment type="similarity">
    <text evidence="1">Belongs to the sulfatase family.</text>
</comment>
<dbReference type="RefSeq" id="WP_232106689.1">
    <property type="nucleotide sequence ID" value="NZ_CP036266.1"/>
</dbReference>
<evidence type="ECO:0000313" key="7">
    <source>
        <dbReference type="Proteomes" id="UP000320421"/>
    </source>
</evidence>